<sequence>MTAFSVLDLVPVREGGTLSEAFAASVELAQAAEQLGCKRFWVAEHHAMEGIAGGATSVVLAHIGNATSTIRIGSGGIMLPNHTPFQIAEQFGTLDALFPGRIDLGLGRAPGAGPELQRALRKDLHQASEYFPHDVVELRALLTGDIELPVTATPGLGAKVELWMLGSSLFGAQLAAKLGLPYAFAAHFAPDHLDAALDLYRRDFQPSDALAEPYVSVAMNVFAADSKDAADTLASSQQQSFVALRSGKPGKLPPPIKGYAATLPAPHRAMLDNLSQAAAVGTPREVSDAVHAFVKRTGADEIILCGSTFDPKARIRSLQLTMQGLAETADGGLAASR</sequence>
<organism evidence="2 3">
    <name type="scientific">Erythrobacter ani</name>
    <dbReference type="NCBI Taxonomy" id="2827235"/>
    <lineage>
        <taxon>Bacteria</taxon>
        <taxon>Pseudomonadati</taxon>
        <taxon>Pseudomonadota</taxon>
        <taxon>Alphaproteobacteria</taxon>
        <taxon>Sphingomonadales</taxon>
        <taxon>Erythrobacteraceae</taxon>
        <taxon>Erythrobacter/Porphyrobacter group</taxon>
        <taxon>Erythrobacter</taxon>
    </lineage>
</organism>
<evidence type="ECO:0000313" key="3">
    <source>
        <dbReference type="Proteomes" id="UP000699975"/>
    </source>
</evidence>
<feature type="domain" description="Luciferase-like" evidence="1">
    <location>
        <begin position="4"/>
        <end position="300"/>
    </location>
</feature>
<dbReference type="CDD" id="cd00347">
    <property type="entry name" value="Flavin_utilizing_monoxygenases"/>
    <property type="match status" value="1"/>
</dbReference>
<proteinExistence type="predicted"/>
<dbReference type="EMBL" id="JAGSPB010000001">
    <property type="protein sequence ID" value="MBV7265417.1"/>
    <property type="molecule type" value="Genomic_DNA"/>
</dbReference>
<accession>A0ABS6SLN1</accession>
<dbReference type="PANTHER" id="PTHR30137:SF6">
    <property type="entry name" value="LUCIFERASE-LIKE MONOOXYGENASE"/>
    <property type="match status" value="1"/>
</dbReference>
<dbReference type="InterPro" id="IPR050766">
    <property type="entry name" value="Bact_Lucif_Oxidored"/>
</dbReference>
<dbReference type="PANTHER" id="PTHR30137">
    <property type="entry name" value="LUCIFERASE-LIKE MONOOXYGENASE"/>
    <property type="match status" value="1"/>
</dbReference>
<gene>
    <name evidence="2" type="ORF">KCG45_04440</name>
</gene>
<dbReference type="InterPro" id="IPR011251">
    <property type="entry name" value="Luciferase-like_dom"/>
</dbReference>
<name>A0ABS6SLN1_9SPHN</name>
<dbReference type="Pfam" id="PF00296">
    <property type="entry name" value="Bac_luciferase"/>
    <property type="match status" value="1"/>
</dbReference>
<evidence type="ECO:0000313" key="2">
    <source>
        <dbReference type="EMBL" id="MBV7265417.1"/>
    </source>
</evidence>
<dbReference type="NCBIfam" id="TIGR03558">
    <property type="entry name" value="oxido_grp_1"/>
    <property type="match status" value="1"/>
</dbReference>
<keyword evidence="3" id="KW-1185">Reference proteome</keyword>
<protein>
    <submittedName>
        <fullName evidence="2">LLM class flavin-dependent oxidoreductase</fullName>
    </submittedName>
</protein>
<comment type="caution">
    <text evidence="2">The sequence shown here is derived from an EMBL/GenBank/DDBJ whole genome shotgun (WGS) entry which is preliminary data.</text>
</comment>
<evidence type="ECO:0000259" key="1">
    <source>
        <dbReference type="Pfam" id="PF00296"/>
    </source>
</evidence>
<dbReference type="Proteomes" id="UP000699975">
    <property type="component" value="Unassembled WGS sequence"/>
</dbReference>
<reference evidence="2 3" key="1">
    <citation type="submission" date="2021-04" db="EMBL/GenBank/DDBJ databases">
        <authorList>
            <person name="Pira H."/>
            <person name="Risdian C."/>
            <person name="Wink J."/>
        </authorList>
    </citation>
    <scope>NUCLEOTIDE SEQUENCE [LARGE SCALE GENOMIC DNA]</scope>
    <source>
        <strain evidence="2 3">WH131</strain>
    </source>
</reference>
<dbReference type="RefSeq" id="WP_218315874.1">
    <property type="nucleotide sequence ID" value="NZ_JAGSPB010000001.1"/>
</dbReference>
<dbReference type="InterPro" id="IPR019949">
    <property type="entry name" value="CmoO-like"/>
</dbReference>